<comment type="caution">
    <text evidence="1">The sequence shown here is derived from an EMBL/GenBank/DDBJ whole genome shotgun (WGS) entry which is preliminary data.</text>
</comment>
<dbReference type="Proteomes" id="UP000547528">
    <property type="component" value="Unassembled WGS sequence"/>
</dbReference>
<dbReference type="AlphaFoldDB" id="A0A7W5XLD6"/>
<name>A0A7W5XLD6_9MICC</name>
<gene>
    <name evidence="1" type="ORF">FHX47_001629</name>
</gene>
<sequence length="126" mass="13623">TTFDLSLHPKADKKTAKAAKLIGQLAARTGKHDDDAFAGKLASGEFIQHSSARVRVIGTASSELFAAAAPLPEIALLDDPVTASGRVELRYWLKEQAVSMTLHRFGTPASSFHKLADRLKQPQTQQ</sequence>
<evidence type="ECO:0000313" key="2">
    <source>
        <dbReference type="Proteomes" id="UP000547528"/>
    </source>
</evidence>
<accession>A0A7W5XLD6</accession>
<dbReference type="EMBL" id="JACIBT010000006">
    <property type="protein sequence ID" value="MBB3668000.1"/>
    <property type="molecule type" value="Genomic_DNA"/>
</dbReference>
<dbReference type="RefSeq" id="WP_183358483.1">
    <property type="nucleotide sequence ID" value="NZ_JACIBT010000006.1"/>
</dbReference>
<reference evidence="1 2" key="1">
    <citation type="submission" date="2020-08" db="EMBL/GenBank/DDBJ databases">
        <title>Sequencing the genomes of 1000 actinobacteria strains.</title>
        <authorList>
            <person name="Klenk H.-P."/>
        </authorList>
    </citation>
    <scope>NUCLEOTIDE SEQUENCE [LARGE SCALE GENOMIC DNA]</scope>
    <source>
        <strain evidence="1 2">DSM 28238</strain>
    </source>
</reference>
<protein>
    <submittedName>
        <fullName evidence="1">Uncharacterized protein</fullName>
    </submittedName>
</protein>
<organism evidence="1 2">
    <name type="scientific">Garicola koreensis</name>
    <dbReference type="NCBI Taxonomy" id="1262554"/>
    <lineage>
        <taxon>Bacteria</taxon>
        <taxon>Bacillati</taxon>
        <taxon>Actinomycetota</taxon>
        <taxon>Actinomycetes</taxon>
        <taxon>Micrococcales</taxon>
        <taxon>Micrococcaceae</taxon>
        <taxon>Garicola</taxon>
    </lineage>
</organism>
<keyword evidence="2" id="KW-1185">Reference proteome</keyword>
<feature type="non-terminal residue" evidence="1">
    <location>
        <position position="1"/>
    </location>
</feature>
<evidence type="ECO:0000313" key="1">
    <source>
        <dbReference type="EMBL" id="MBB3668000.1"/>
    </source>
</evidence>
<proteinExistence type="predicted"/>